<keyword evidence="1" id="KW-1133">Transmembrane helix</keyword>
<protein>
    <submittedName>
        <fullName evidence="2">Uncharacterized protein</fullName>
    </submittedName>
</protein>
<accession>A0A7T8GZJ9</accession>
<keyword evidence="1" id="KW-0812">Transmembrane</keyword>
<proteinExistence type="predicted"/>
<evidence type="ECO:0000313" key="3">
    <source>
        <dbReference type="Proteomes" id="UP000595437"/>
    </source>
</evidence>
<sequence>MECNRIIMAALAASIIGIAYSLLGYSLPLNPDEDCPHEMFVNKHLCVDCNSIQEALAFSRRRQAYGGTNVNTVFFGSSQFESKQAHGESVCVNTTPLKAVKCTINTNHCFELGQNCHGEHAVSNGHLFYQAIRC</sequence>
<dbReference type="Proteomes" id="UP000595437">
    <property type="component" value="Chromosome 9"/>
</dbReference>
<feature type="transmembrane region" description="Helical" evidence="1">
    <location>
        <begin position="7"/>
        <end position="27"/>
    </location>
</feature>
<dbReference type="EMBL" id="CP045898">
    <property type="protein sequence ID" value="QQP40290.1"/>
    <property type="molecule type" value="Genomic_DNA"/>
</dbReference>
<keyword evidence="3" id="KW-1185">Reference proteome</keyword>
<reference evidence="3" key="1">
    <citation type="submission" date="2021-01" db="EMBL/GenBank/DDBJ databases">
        <title>Caligus Genome Assembly.</title>
        <authorList>
            <person name="Gallardo-Escarate C."/>
        </authorList>
    </citation>
    <scope>NUCLEOTIDE SEQUENCE [LARGE SCALE GENOMIC DNA]</scope>
</reference>
<name>A0A7T8GZJ9_CALRO</name>
<dbReference type="OrthoDB" id="10339920at2759"/>
<organism evidence="2 3">
    <name type="scientific">Caligus rogercresseyi</name>
    <name type="common">Sea louse</name>
    <dbReference type="NCBI Taxonomy" id="217165"/>
    <lineage>
        <taxon>Eukaryota</taxon>
        <taxon>Metazoa</taxon>
        <taxon>Ecdysozoa</taxon>
        <taxon>Arthropoda</taxon>
        <taxon>Crustacea</taxon>
        <taxon>Multicrustacea</taxon>
        <taxon>Hexanauplia</taxon>
        <taxon>Copepoda</taxon>
        <taxon>Siphonostomatoida</taxon>
        <taxon>Caligidae</taxon>
        <taxon>Caligus</taxon>
    </lineage>
</organism>
<evidence type="ECO:0000256" key="1">
    <source>
        <dbReference type="SAM" id="Phobius"/>
    </source>
</evidence>
<evidence type="ECO:0000313" key="2">
    <source>
        <dbReference type="EMBL" id="QQP40290.1"/>
    </source>
</evidence>
<keyword evidence="1" id="KW-0472">Membrane</keyword>
<dbReference type="AlphaFoldDB" id="A0A7T8GZJ9"/>
<gene>
    <name evidence="2" type="ORF">FKW44_014285</name>
</gene>